<evidence type="ECO:0000256" key="1">
    <source>
        <dbReference type="ARBA" id="ARBA00004496"/>
    </source>
</evidence>
<sequence length="273" mass="29992">MAVSGRWQLHPLHLYFVHGYLGLDDLALPLEAPPYGHTRQQYGEVGKREYGTMRAQGLIVDDEVEPGLARALTVLCKPYLWVDSLWFPEAGQEPMWRAVAAVTEGNRIVLGVQPPGETDRYGGALTIELHERATLSQVLLPTLPPAPPGSKGPVKVPAGSFPREESEEDTSPQSVLQPATARRGSSGDRQLATYQAIGAAEHVRAGQLAANMRDRTGRVNRSQVVRWFDNAEPDGRYLDHNERGDTGERMYGLTPADAHVLGTKIEELVTTVR</sequence>
<evidence type="ECO:0000256" key="2">
    <source>
        <dbReference type="ARBA" id="ARBA00006411"/>
    </source>
</evidence>
<dbReference type="Proteomes" id="UP000569329">
    <property type="component" value="Unassembled WGS sequence"/>
</dbReference>
<name>A0A839DS74_9PSEU</name>
<keyword evidence="7" id="KW-1185">Reference proteome</keyword>
<comment type="subcellular location">
    <subcellularLocation>
        <location evidence="1">Cytoplasm</location>
    </subcellularLocation>
</comment>
<evidence type="ECO:0000313" key="7">
    <source>
        <dbReference type="Proteomes" id="UP000569329"/>
    </source>
</evidence>
<dbReference type="AlphaFoldDB" id="A0A839DS74"/>
<comment type="similarity">
    <text evidence="2">Belongs to the EspG family.</text>
</comment>
<evidence type="ECO:0000313" key="6">
    <source>
        <dbReference type="EMBL" id="MBA8823589.1"/>
    </source>
</evidence>
<keyword evidence="4" id="KW-0143">Chaperone</keyword>
<dbReference type="Pfam" id="PF14011">
    <property type="entry name" value="ESX-1_EspG"/>
    <property type="match status" value="1"/>
</dbReference>
<keyword evidence="3" id="KW-0963">Cytoplasm</keyword>
<accession>A0A839DS74</accession>
<gene>
    <name evidence="6" type="ORF">FHX42_000918</name>
</gene>
<protein>
    <recommendedName>
        <fullName evidence="8">ESX secretion-associated protein EspG</fullName>
    </recommendedName>
</protein>
<dbReference type="InterPro" id="IPR025734">
    <property type="entry name" value="EspG"/>
</dbReference>
<evidence type="ECO:0000256" key="3">
    <source>
        <dbReference type="ARBA" id="ARBA00022490"/>
    </source>
</evidence>
<evidence type="ECO:0008006" key="8">
    <source>
        <dbReference type="Google" id="ProtNLM"/>
    </source>
</evidence>
<evidence type="ECO:0000256" key="5">
    <source>
        <dbReference type="SAM" id="MobiDB-lite"/>
    </source>
</evidence>
<feature type="region of interest" description="Disordered" evidence="5">
    <location>
        <begin position="141"/>
        <end position="189"/>
    </location>
</feature>
<comment type="caution">
    <text evidence="6">The sequence shown here is derived from an EMBL/GenBank/DDBJ whole genome shotgun (WGS) entry which is preliminary data.</text>
</comment>
<reference evidence="6 7" key="1">
    <citation type="submission" date="2020-07" db="EMBL/GenBank/DDBJ databases">
        <title>Sequencing the genomes of 1000 actinobacteria strains.</title>
        <authorList>
            <person name="Klenk H.-P."/>
        </authorList>
    </citation>
    <scope>NUCLEOTIDE SEQUENCE [LARGE SCALE GENOMIC DNA]</scope>
    <source>
        <strain evidence="6 7">DSM 45975</strain>
    </source>
</reference>
<dbReference type="RefSeq" id="WP_182542873.1">
    <property type="nucleotide sequence ID" value="NZ_JACGWZ010000001.1"/>
</dbReference>
<evidence type="ECO:0000256" key="4">
    <source>
        <dbReference type="ARBA" id="ARBA00023186"/>
    </source>
</evidence>
<organism evidence="6 7">
    <name type="scientific">Halosaccharopolyspora lacisalsi</name>
    <dbReference type="NCBI Taxonomy" id="1000566"/>
    <lineage>
        <taxon>Bacteria</taxon>
        <taxon>Bacillati</taxon>
        <taxon>Actinomycetota</taxon>
        <taxon>Actinomycetes</taxon>
        <taxon>Pseudonocardiales</taxon>
        <taxon>Pseudonocardiaceae</taxon>
        <taxon>Halosaccharopolyspora</taxon>
    </lineage>
</organism>
<dbReference type="EMBL" id="JACGWZ010000001">
    <property type="protein sequence ID" value="MBA8823589.1"/>
    <property type="molecule type" value="Genomic_DNA"/>
</dbReference>
<proteinExistence type="inferred from homology"/>